<dbReference type="PANTHER" id="PTHR30348:SF4">
    <property type="entry name" value="DUF72 DOMAIN-CONTAINING PROTEIN"/>
    <property type="match status" value="1"/>
</dbReference>
<keyword evidence="2" id="KW-1185">Reference proteome</keyword>
<protein>
    <submittedName>
        <fullName evidence="1">Uncharacterized conserved protein YecE, DUF72 family</fullName>
    </submittedName>
</protein>
<dbReference type="OrthoDB" id="9780310at2"/>
<evidence type="ECO:0000313" key="2">
    <source>
        <dbReference type="Proteomes" id="UP000190897"/>
    </source>
</evidence>
<name>A0A1T5EQ06_9BACT</name>
<reference evidence="2" key="1">
    <citation type="submission" date="2017-02" db="EMBL/GenBank/DDBJ databases">
        <authorList>
            <person name="Varghese N."/>
            <person name="Submissions S."/>
        </authorList>
    </citation>
    <scope>NUCLEOTIDE SEQUENCE [LARGE SCALE GENOMIC DNA]</scope>
    <source>
        <strain evidence="2">DSM 22270</strain>
    </source>
</reference>
<dbReference type="AlphaFoldDB" id="A0A1T5EQ06"/>
<dbReference type="Proteomes" id="UP000190897">
    <property type="component" value="Unassembled WGS sequence"/>
</dbReference>
<sequence length="250" mass="29465">MKATDRIHIGTSGWSYKHWKEIFYPAEMNPADYITFYADHFSVSELNGSFYKLPTQKTVLKWVTMVPDGFLFCPKMSRYLSHMKKLHDPEEPLQRFFNIFEPIKEHLGPVLVQLPDNVKFNEAVVKPFYELLQSDYGDYRFAMEVRDESWYSEESLKLMKKHKVTLVFAQSEKFPYYEEITAKDIFVRFHGPGSLYSSSYPDETLKEYALKFRDWVKQGHHVWAFFNNDVGGHALHNGAKLKQYVAELTD</sequence>
<dbReference type="InterPro" id="IPR036520">
    <property type="entry name" value="UPF0759_sf"/>
</dbReference>
<dbReference type="PANTHER" id="PTHR30348">
    <property type="entry name" value="UNCHARACTERIZED PROTEIN YECE"/>
    <property type="match status" value="1"/>
</dbReference>
<dbReference type="Pfam" id="PF01904">
    <property type="entry name" value="DUF72"/>
    <property type="match status" value="1"/>
</dbReference>
<dbReference type="SUPFAM" id="SSF117396">
    <property type="entry name" value="TM1631-like"/>
    <property type="match status" value="1"/>
</dbReference>
<dbReference type="EMBL" id="FUZA01000002">
    <property type="protein sequence ID" value="SKB85760.1"/>
    <property type="molecule type" value="Genomic_DNA"/>
</dbReference>
<dbReference type="InterPro" id="IPR002763">
    <property type="entry name" value="DUF72"/>
</dbReference>
<proteinExistence type="predicted"/>
<dbReference type="STRING" id="651661.SAMN05660293_02654"/>
<organism evidence="1 2">
    <name type="scientific">Dyadobacter psychrophilus</name>
    <dbReference type="NCBI Taxonomy" id="651661"/>
    <lineage>
        <taxon>Bacteria</taxon>
        <taxon>Pseudomonadati</taxon>
        <taxon>Bacteroidota</taxon>
        <taxon>Cytophagia</taxon>
        <taxon>Cytophagales</taxon>
        <taxon>Spirosomataceae</taxon>
        <taxon>Dyadobacter</taxon>
    </lineage>
</organism>
<accession>A0A1T5EQ06</accession>
<dbReference type="RefSeq" id="WP_082215113.1">
    <property type="nucleotide sequence ID" value="NZ_FUZA01000002.1"/>
</dbReference>
<evidence type="ECO:0000313" key="1">
    <source>
        <dbReference type="EMBL" id="SKB85760.1"/>
    </source>
</evidence>
<gene>
    <name evidence="1" type="ORF">SAMN05660293_02654</name>
</gene>
<dbReference type="Gene3D" id="3.20.20.410">
    <property type="entry name" value="Protein of unknown function UPF0759"/>
    <property type="match status" value="1"/>
</dbReference>